<evidence type="ECO:0000256" key="3">
    <source>
        <dbReference type="ARBA" id="ARBA00022475"/>
    </source>
</evidence>
<dbReference type="RefSeq" id="WP_115226327.1">
    <property type="nucleotide sequence ID" value="NZ_CAWOLO010000021.1"/>
</dbReference>
<keyword evidence="5 7" id="KW-1133">Transmembrane helix</keyword>
<dbReference type="GO" id="GO:0005886">
    <property type="term" value="C:plasma membrane"/>
    <property type="evidence" value="ECO:0007669"/>
    <property type="project" value="UniProtKB-SubCell"/>
</dbReference>
<sequence>MSHNYRDDWVDYAKGIGILLVVYGHVIRGLIKAGLAIHLSELNFIDAIIYGFHMPLFFFLSGYLFIQSAQRWNSKKLFFNKIDSILYVYIIWSLIQGAVEVMLSRYTNAGIDGASVLSLFWEPRAHFWFLYALFFIFIFIIYFKDWIVKNITITFVCSLLILFFLPLTKIAAIDLPAHFIVFFVFGMLIKQNAKFLRVNKWMMVIYLAFAVFTFLLARTIHESDIINRMLMFVYSLSCILLLSSFCIGIGDKYGFIMRVGQASLAIYLIHVIVGSGARIALNKFFGIQNFYILFIAGLITSVLMPMFVWHYAKRNPIKFLFIAPYKFGR</sequence>
<feature type="transmembrane region" description="Helical" evidence="7">
    <location>
        <begin position="150"/>
        <end position="167"/>
    </location>
</feature>
<name>A0A377Q7V7_9NEIS</name>
<feature type="transmembrane region" description="Helical" evidence="7">
    <location>
        <begin position="47"/>
        <end position="66"/>
    </location>
</feature>
<dbReference type="Proteomes" id="UP000255108">
    <property type="component" value="Unassembled WGS sequence"/>
</dbReference>
<feature type="transmembrane region" description="Helical" evidence="7">
    <location>
        <begin position="126"/>
        <end position="143"/>
    </location>
</feature>
<evidence type="ECO:0000256" key="6">
    <source>
        <dbReference type="ARBA" id="ARBA00023136"/>
    </source>
</evidence>
<dbReference type="Proteomes" id="UP000295794">
    <property type="component" value="Unassembled WGS sequence"/>
</dbReference>
<dbReference type="Pfam" id="PF01757">
    <property type="entry name" value="Acyl_transf_3"/>
    <property type="match status" value="1"/>
</dbReference>
<feature type="transmembrane region" description="Helical" evidence="7">
    <location>
        <begin position="12"/>
        <end position="35"/>
    </location>
</feature>
<evidence type="ECO:0000256" key="1">
    <source>
        <dbReference type="ARBA" id="ARBA00004651"/>
    </source>
</evidence>
<accession>A0A377Q7V7</accession>
<evidence type="ECO:0000256" key="2">
    <source>
        <dbReference type="ARBA" id="ARBA00007400"/>
    </source>
</evidence>
<feature type="domain" description="Acyltransferase 3" evidence="8">
    <location>
        <begin position="8"/>
        <end position="304"/>
    </location>
</feature>
<keyword evidence="6 7" id="KW-0472">Membrane</keyword>
<reference evidence="10 12" key="2">
    <citation type="submission" date="2019-03" db="EMBL/GenBank/DDBJ databases">
        <title>Genomic Encyclopedia of Type Strains, Phase IV (KMG-IV): sequencing the most valuable type-strain genomes for metagenomic binning, comparative biology and taxonomic classification.</title>
        <authorList>
            <person name="Goeker M."/>
        </authorList>
    </citation>
    <scope>NUCLEOTIDE SEQUENCE [LARGE SCALE GENOMIC DNA]</scope>
    <source>
        <strain evidence="10 12">DSM 3764</strain>
    </source>
</reference>
<dbReference type="PANTHER" id="PTHR40074:SF2">
    <property type="entry name" value="O-ACETYLTRANSFERASE WECH"/>
    <property type="match status" value="1"/>
</dbReference>
<evidence type="ECO:0000313" key="10">
    <source>
        <dbReference type="EMBL" id="TCU81499.1"/>
    </source>
</evidence>
<feature type="transmembrane region" description="Helical" evidence="7">
    <location>
        <begin position="201"/>
        <end position="220"/>
    </location>
</feature>
<dbReference type="GO" id="GO:0009246">
    <property type="term" value="P:enterobacterial common antigen biosynthetic process"/>
    <property type="evidence" value="ECO:0007669"/>
    <property type="project" value="TreeGrafter"/>
</dbReference>
<evidence type="ECO:0000313" key="9">
    <source>
        <dbReference type="EMBL" id="STQ89931.1"/>
    </source>
</evidence>
<dbReference type="OrthoDB" id="9814956at2"/>
<dbReference type="EMBL" id="SMBT01000021">
    <property type="protein sequence ID" value="TCU81499.1"/>
    <property type="molecule type" value="Genomic_DNA"/>
</dbReference>
<feature type="transmembrane region" description="Helical" evidence="7">
    <location>
        <begin position="262"/>
        <end position="281"/>
    </location>
</feature>
<dbReference type="InterPro" id="IPR002656">
    <property type="entry name" value="Acyl_transf_3_dom"/>
</dbReference>
<comment type="similarity">
    <text evidence="2">Belongs to the acyltransferase 3 family.</text>
</comment>
<feature type="transmembrane region" description="Helical" evidence="7">
    <location>
        <begin position="173"/>
        <end position="189"/>
    </location>
</feature>
<gene>
    <name evidence="10" type="ORF">EV682_12114</name>
    <name evidence="9" type="ORF">NCTC11159_00982</name>
</gene>
<organism evidence="9 11">
    <name type="scientific">Iodobacter fluviatilis</name>
    <dbReference type="NCBI Taxonomy" id="537"/>
    <lineage>
        <taxon>Bacteria</taxon>
        <taxon>Pseudomonadati</taxon>
        <taxon>Pseudomonadota</taxon>
        <taxon>Betaproteobacteria</taxon>
        <taxon>Neisseriales</taxon>
        <taxon>Chitinibacteraceae</taxon>
        <taxon>Iodobacter</taxon>
    </lineage>
</organism>
<protein>
    <submittedName>
        <fullName evidence="10">Fucose 4-O-acetylase-like acetyltransferase</fullName>
    </submittedName>
    <submittedName>
        <fullName evidence="9">Predicted membrane protein</fullName>
    </submittedName>
</protein>
<dbReference type="GO" id="GO:0016413">
    <property type="term" value="F:O-acetyltransferase activity"/>
    <property type="evidence" value="ECO:0007669"/>
    <property type="project" value="TreeGrafter"/>
</dbReference>
<evidence type="ECO:0000256" key="4">
    <source>
        <dbReference type="ARBA" id="ARBA00022692"/>
    </source>
</evidence>
<feature type="transmembrane region" description="Helical" evidence="7">
    <location>
        <begin position="86"/>
        <end position="106"/>
    </location>
</feature>
<keyword evidence="12" id="KW-1185">Reference proteome</keyword>
<comment type="subcellular location">
    <subcellularLocation>
        <location evidence="1">Cell membrane</location>
        <topology evidence="1">Multi-pass membrane protein</topology>
    </subcellularLocation>
</comment>
<keyword evidence="3" id="KW-1003">Cell membrane</keyword>
<evidence type="ECO:0000259" key="8">
    <source>
        <dbReference type="Pfam" id="PF01757"/>
    </source>
</evidence>
<keyword evidence="4 7" id="KW-0812">Transmembrane</keyword>
<feature type="transmembrane region" description="Helical" evidence="7">
    <location>
        <begin position="232"/>
        <end position="250"/>
    </location>
</feature>
<dbReference type="PANTHER" id="PTHR40074">
    <property type="entry name" value="O-ACETYLTRANSFERASE WECH"/>
    <property type="match status" value="1"/>
</dbReference>
<evidence type="ECO:0000313" key="11">
    <source>
        <dbReference type="Proteomes" id="UP000255108"/>
    </source>
</evidence>
<dbReference type="AlphaFoldDB" id="A0A377Q7V7"/>
<feature type="transmembrane region" description="Helical" evidence="7">
    <location>
        <begin position="287"/>
        <end position="309"/>
    </location>
</feature>
<dbReference type="EMBL" id="UGHR01000001">
    <property type="protein sequence ID" value="STQ89931.1"/>
    <property type="molecule type" value="Genomic_DNA"/>
</dbReference>
<evidence type="ECO:0000256" key="7">
    <source>
        <dbReference type="SAM" id="Phobius"/>
    </source>
</evidence>
<proteinExistence type="inferred from homology"/>
<evidence type="ECO:0000256" key="5">
    <source>
        <dbReference type="ARBA" id="ARBA00022989"/>
    </source>
</evidence>
<reference evidence="9 11" key="1">
    <citation type="submission" date="2018-06" db="EMBL/GenBank/DDBJ databases">
        <authorList>
            <consortium name="Pathogen Informatics"/>
            <person name="Doyle S."/>
        </authorList>
    </citation>
    <scope>NUCLEOTIDE SEQUENCE [LARGE SCALE GENOMIC DNA]</scope>
    <source>
        <strain evidence="9 11">NCTC11159</strain>
    </source>
</reference>
<evidence type="ECO:0000313" key="12">
    <source>
        <dbReference type="Proteomes" id="UP000295794"/>
    </source>
</evidence>